<gene>
    <name evidence="10" type="ORF">CM83_101028</name>
</gene>
<evidence type="ECO:0000256" key="4">
    <source>
        <dbReference type="ARBA" id="ARBA00022884"/>
    </source>
</evidence>
<dbReference type="GO" id="GO:0071006">
    <property type="term" value="C:U2-type catalytic step 1 spliceosome"/>
    <property type="evidence" value="ECO:0007669"/>
    <property type="project" value="TreeGrafter"/>
</dbReference>
<reference evidence="10" key="2">
    <citation type="submission" date="2014-07" db="EMBL/GenBank/DDBJ databases">
        <authorList>
            <person name="Hull J."/>
        </authorList>
    </citation>
    <scope>NUCLEOTIDE SEQUENCE</scope>
</reference>
<sequence length="237" mass="26701">MVNKDIHGPLPQYAEQSNPLLEAVARRDAYYDRNRAKICTFYIRGACTRGKLCPFRHEMPVDNELANQNIKDRYHGNNDPVAAKILHKISDIQTTSQQLQPPADQTICTLFLSSIPEGTTYEFIKTTFEQYGEISSLKYLEEKRCAILTYLYRSSAEEAVIRTNGYVKSGNAFIRVGWTKKRDDATKASQDTAASGGELPAIPPPEILPTNIHTLRYTSMESDYTPVTKRPKLPPGL</sequence>
<feature type="region of interest" description="Disordered" evidence="7">
    <location>
        <begin position="185"/>
        <end position="206"/>
    </location>
</feature>
<evidence type="ECO:0000313" key="10">
    <source>
        <dbReference type="EMBL" id="JAG37814.1"/>
    </source>
</evidence>
<keyword evidence="3 6" id="KW-0862">Zinc</keyword>
<dbReference type="GO" id="GO:0000974">
    <property type="term" value="C:Prp19 complex"/>
    <property type="evidence" value="ECO:0007669"/>
    <property type="project" value="TreeGrafter"/>
</dbReference>
<dbReference type="SMART" id="SM00356">
    <property type="entry name" value="ZnF_C3H1"/>
    <property type="match status" value="1"/>
</dbReference>
<name>A0A0A9Z002_LYGHE</name>
<dbReference type="GO" id="GO:0017070">
    <property type="term" value="F:U6 snRNA binding"/>
    <property type="evidence" value="ECO:0007669"/>
    <property type="project" value="TreeGrafter"/>
</dbReference>
<dbReference type="SMART" id="SM00360">
    <property type="entry name" value="RRM"/>
    <property type="match status" value="1"/>
</dbReference>
<dbReference type="GO" id="GO:0008270">
    <property type="term" value="F:zinc ion binding"/>
    <property type="evidence" value="ECO:0007669"/>
    <property type="project" value="UniProtKB-KW"/>
</dbReference>
<evidence type="ECO:0000256" key="1">
    <source>
        <dbReference type="ARBA" id="ARBA00022723"/>
    </source>
</evidence>
<dbReference type="InterPro" id="IPR039171">
    <property type="entry name" value="Cwc2/Slt11"/>
</dbReference>
<dbReference type="AlphaFoldDB" id="A0A0A9Z002"/>
<dbReference type="InterPro" id="IPR035979">
    <property type="entry name" value="RBD_domain_sf"/>
</dbReference>
<dbReference type="PANTHER" id="PTHR14089:SF6">
    <property type="entry name" value="PRE-MRNA-SPLICING FACTOR RBM22"/>
    <property type="match status" value="1"/>
</dbReference>
<organism evidence="10">
    <name type="scientific">Lygus hesperus</name>
    <name type="common">Western plant bug</name>
    <dbReference type="NCBI Taxonomy" id="30085"/>
    <lineage>
        <taxon>Eukaryota</taxon>
        <taxon>Metazoa</taxon>
        <taxon>Ecdysozoa</taxon>
        <taxon>Arthropoda</taxon>
        <taxon>Hexapoda</taxon>
        <taxon>Insecta</taxon>
        <taxon>Pterygota</taxon>
        <taxon>Neoptera</taxon>
        <taxon>Paraneoptera</taxon>
        <taxon>Hemiptera</taxon>
        <taxon>Heteroptera</taxon>
        <taxon>Panheteroptera</taxon>
        <taxon>Cimicomorpha</taxon>
        <taxon>Miridae</taxon>
        <taxon>Mirini</taxon>
        <taxon>Lygus</taxon>
    </lineage>
</organism>
<feature type="domain" description="C3H1-type" evidence="9">
    <location>
        <begin position="33"/>
        <end position="60"/>
    </location>
</feature>
<evidence type="ECO:0000256" key="6">
    <source>
        <dbReference type="PROSITE-ProRule" id="PRU00723"/>
    </source>
</evidence>
<accession>A0A0A9Z002</accession>
<evidence type="ECO:0000259" key="8">
    <source>
        <dbReference type="PROSITE" id="PS50102"/>
    </source>
</evidence>
<protein>
    <submittedName>
        <fullName evidence="10">Zinc finger CCCH domain-containing protein 25</fullName>
    </submittedName>
</protein>
<dbReference type="Pfam" id="PF00076">
    <property type="entry name" value="RRM_1"/>
    <property type="match status" value="1"/>
</dbReference>
<keyword evidence="1 6" id="KW-0479">Metal-binding</keyword>
<keyword evidence="2 6" id="KW-0863">Zinc-finger</keyword>
<evidence type="ECO:0000256" key="5">
    <source>
        <dbReference type="PROSITE-ProRule" id="PRU00176"/>
    </source>
</evidence>
<dbReference type="Gene3D" id="3.30.70.330">
    <property type="match status" value="1"/>
</dbReference>
<dbReference type="PANTHER" id="PTHR14089">
    <property type="entry name" value="PRE-MRNA-SPLICING FACTOR RBM22"/>
    <property type="match status" value="1"/>
</dbReference>
<evidence type="ECO:0000256" key="7">
    <source>
        <dbReference type="SAM" id="MobiDB-lite"/>
    </source>
</evidence>
<dbReference type="PROSITE" id="PS50103">
    <property type="entry name" value="ZF_C3H1"/>
    <property type="match status" value="1"/>
</dbReference>
<dbReference type="Gene3D" id="4.10.1000.10">
    <property type="entry name" value="Zinc finger, CCCH-type"/>
    <property type="match status" value="1"/>
</dbReference>
<keyword evidence="4 5" id="KW-0694">RNA-binding</keyword>
<feature type="domain" description="RRM" evidence="8">
    <location>
        <begin position="108"/>
        <end position="181"/>
    </location>
</feature>
<dbReference type="SUPFAM" id="SSF90229">
    <property type="entry name" value="CCCH zinc finger"/>
    <property type="match status" value="1"/>
</dbReference>
<evidence type="ECO:0000259" key="9">
    <source>
        <dbReference type="PROSITE" id="PS50103"/>
    </source>
</evidence>
<dbReference type="SUPFAM" id="SSF54928">
    <property type="entry name" value="RNA-binding domain, RBD"/>
    <property type="match status" value="1"/>
</dbReference>
<dbReference type="GO" id="GO:0036002">
    <property type="term" value="F:pre-mRNA binding"/>
    <property type="evidence" value="ECO:0007669"/>
    <property type="project" value="TreeGrafter"/>
</dbReference>
<dbReference type="InterPro" id="IPR000504">
    <property type="entry name" value="RRM_dom"/>
</dbReference>
<proteinExistence type="predicted"/>
<dbReference type="PROSITE" id="PS50102">
    <property type="entry name" value="RRM"/>
    <property type="match status" value="1"/>
</dbReference>
<evidence type="ECO:0000256" key="3">
    <source>
        <dbReference type="ARBA" id="ARBA00022833"/>
    </source>
</evidence>
<dbReference type="InterPro" id="IPR000571">
    <property type="entry name" value="Znf_CCCH"/>
</dbReference>
<evidence type="ECO:0000256" key="2">
    <source>
        <dbReference type="ARBA" id="ARBA00022771"/>
    </source>
</evidence>
<dbReference type="InterPro" id="IPR012677">
    <property type="entry name" value="Nucleotide-bd_a/b_plait_sf"/>
</dbReference>
<reference evidence="10" key="1">
    <citation type="journal article" date="2014" name="PLoS ONE">
        <title>Transcriptome-Based Identification of ABC Transporters in the Western Tarnished Plant Bug Lygus hesperus.</title>
        <authorList>
            <person name="Hull J.J."/>
            <person name="Chaney K."/>
            <person name="Geib S.M."/>
            <person name="Fabrick J.A."/>
            <person name="Brent C.S."/>
            <person name="Walsh D."/>
            <person name="Lavine L.C."/>
        </authorList>
    </citation>
    <scope>NUCLEOTIDE SEQUENCE</scope>
</reference>
<dbReference type="EMBL" id="GBHO01005790">
    <property type="protein sequence ID" value="JAG37814.1"/>
    <property type="molecule type" value="Transcribed_RNA"/>
</dbReference>
<feature type="zinc finger region" description="C3H1-type" evidence="6">
    <location>
        <begin position="33"/>
        <end position="60"/>
    </location>
</feature>
<dbReference type="GO" id="GO:0071007">
    <property type="term" value="C:U2-type catalytic step 2 spliceosome"/>
    <property type="evidence" value="ECO:0007669"/>
    <property type="project" value="TreeGrafter"/>
</dbReference>
<dbReference type="InterPro" id="IPR036855">
    <property type="entry name" value="Znf_CCCH_sf"/>
</dbReference>